<dbReference type="Proteomes" id="UP001144313">
    <property type="component" value="Unassembled WGS sequence"/>
</dbReference>
<sequence>MATNRSARNNIVRAAIGKFVRSTRKRNRGRPGVNRRPGPHSTNTNPAETINPLTNKNKLRKDPPPVYNGGSYKDLKGSDGKNIPGTQINHIPPCDTMKQIPGWKYDAGGAMQMDYIDHRAVHSTGSAADSLLHRAHQNQLVANGQVRDAIALDIQDITRRFPGKYDDSLREMIDKCYPEYGDLKDMLQ</sequence>
<proteinExistence type="predicted"/>
<accession>A0A9W6LE65</accession>
<keyword evidence="3" id="KW-1185">Reference proteome</keyword>
<dbReference type="EMBL" id="BSDT01000001">
    <property type="protein sequence ID" value="GLI40617.1"/>
    <property type="molecule type" value="Genomic_DNA"/>
</dbReference>
<evidence type="ECO:0000313" key="2">
    <source>
        <dbReference type="EMBL" id="GLI40617.1"/>
    </source>
</evidence>
<protein>
    <submittedName>
        <fullName evidence="2">Uncharacterized protein</fullName>
    </submittedName>
</protein>
<name>A0A9W6LE65_9ACTN</name>
<evidence type="ECO:0000313" key="3">
    <source>
        <dbReference type="Proteomes" id="UP001144313"/>
    </source>
</evidence>
<organism evidence="2 3">
    <name type="scientific">Glycomyces algeriensis</name>
    <dbReference type="NCBI Taxonomy" id="256037"/>
    <lineage>
        <taxon>Bacteria</taxon>
        <taxon>Bacillati</taxon>
        <taxon>Actinomycetota</taxon>
        <taxon>Actinomycetes</taxon>
        <taxon>Glycomycetales</taxon>
        <taxon>Glycomycetaceae</taxon>
        <taxon>Glycomyces</taxon>
    </lineage>
</organism>
<reference evidence="2" key="1">
    <citation type="submission" date="2022-12" db="EMBL/GenBank/DDBJ databases">
        <title>Reference genome sequencing for broad-spectrum identification of bacterial and archaeal isolates by mass spectrometry.</title>
        <authorList>
            <person name="Sekiguchi Y."/>
            <person name="Tourlousse D.M."/>
        </authorList>
    </citation>
    <scope>NUCLEOTIDE SEQUENCE</scope>
    <source>
        <strain evidence="2">LLR39Z86</strain>
    </source>
</reference>
<gene>
    <name evidence="2" type="ORF">GALLR39Z86_04670</name>
</gene>
<feature type="compositionally biased region" description="Polar residues" evidence="1">
    <location>
        <begin position="40"/>
        <end position="56"/>
    </location>
</feature>
<evidence type="ECO:0000256" key="1">
    <source>
        <dbReference type="SAM" id="MobiDB-lite"/>
    </source>
</evidence>
<dbReference type="AlphaFoldDB" id="A0A9W6LE65"/>
<comment type="caution">
    <text evidence="2">The sequence shown here is derived from an EMBL/GenBank/DDBJ whole genome shotgun (WGS) entry which is preliminary data.</text>
</comment>
<feature type="region of interest" description="Disordered" evidence="1">
    <location>
        <begin position="17"/>
        <end position="82"/>
    </location>
</feature>